<evidence type="ECO:0000256" key="2">
    <source>
        <dbReference type="ARBA" id="ARBA00004251"/>
    </source>
</evidence>
<dbReference type="FunFam" id="2.60.40.60:FF:000007">
    <property type="entry name" value="Protocadherin alpha 2"/>
    <property type="match status" value="1"/>
</dbReference>
<proteinExistence type="predicted"/>
<evidence type="ECO:0000256" key="3">
    <source>
        <dbReference type="ARBA" id="ARBA00022475"/>
    </source>
</evidence>
<dbReference type="GO" id="GO:0005886">
    <property type="term" value="C:plasma membrane"/>
    <property type="evidence" value="ECO:0007669"/>
    <property type="project" value="UniProtKB-SubCell"/>
</dbReference>
<feature type="domain" description="Cadherin" evidence="16">
    <location>
        <begin position="581"/>
        <end position="684"/>
    </location>
</feature>
<dbReference type="InterPro" id="IPR013164">
    <property type="entry name" value="Cadherin_N"/>
</dbReference>
<feature type="compositionally biased region" description="Basic and acidic residues" evidence="13">
    <location>
        <begin position="927"/>
        <end position="944"/>
    </location>
</feature>
<feature type="transmembrane region" description="Helical" evidence="14">
    <location>
        <begin position="689"/>
        <end position="712"/>
    </location>
</feature>
<dbReference type="PROSITE" id="PS00232">
    <property type="entry name" value="CADHERIN_1"/>
    <property type="match status" value="4"/>
</dbReference>
<evidence type="ECO:0000256" key="8">
    <source>
        <dbReference type="ARBA" id="ARBA00022889"/>
    </source>
</evidence>
<dbReference type="Pfam" id="PF00028">
    <property type="entry name" value="Cadherin"/>
    <property type="match status" value="5"/>
</dbReference>
<keyword evidence="17" id="KW-1185">Reference proteome</keyword>
<dbReference type="FunFam" id="2.60.40.60:FF:000001">
    <property type="entry name" value="Protocadherin alpha 2"/>
    <property type="match status" value="1"/>
</dbReference>
<sequence>MVVMWTNSLETRRLLQLVLLHIAWKMGSGQLHYSVPEESQHGTFVGRIVQDLGLEMNELMPRMFRLESQGQEDYFEVNMQNGVLFVNSRIDREELCIKSSVCAIHLEVILDKPLRVFHVEVEIADINDNAPIFSVLEQTLLIPESRLPHSPFPLESASDSDIGTNALLTYKIVPNDYFRLSVVTNEDHSKSAGLELKKPLDREDISVHHLLLTANDGGKPELTGTLQIVINVLDVNDNAPLFNQSVYKVQLPENPANGTLITTTSATDLDEGMAKEVAYSFSTLVSARVKHVFQISEITGEIKVVGLLDYEDNNLWEIQVVAEDKGNPPLAGHCKVVVEIIDANDNAPELSLKSLSVPVVENSPPGTVVALISISDRDSGVNGQVTCSLWPPGLPFKLVSNFKNYYSLVLVEPLDREQVAQYEIVVTGRDGGTPSLSASKSLVVPIGDVNDNTPTFAQPSYTIFVKENNPPGAHIFTVSASDPDVAENALVSYWLDEKLWPLSSYISVHSESGKLYALQPLDYEELKLLEFQVRAKDAGLPSLCGNVTVQVFVVDENDNGPAVSGPSQDSPTLVKVPVAAGHVVGKIHALDADSGYNAWLRYELHDAASGPWRVGLYSGEISTTRALEEAEGGNSQSLLVLVKDHGKPVLSTSATFSVSLVASAQAAQSDARLSGLGRNTKPLADSANLYLIIAICSVSSLFLLVILVYVVLRCQSQAKEAMMYGPGTATLVCASEVGSWSYSNRHSHILAGVSGEAGAKSDLMVFSPNVPVFSSNGEVGNVKELVPNSSGEPKPPNPDWRYSASLRAGMQGAGHMEEAGGLRGGPGGPEQQWPTVSSATTEPEAGEVSPPVGAGVNSNSWTFKYGPGNSKPPGPGELPDKFIIPGSPAIISIRQDPPNSQTDKSDFITFGKKEETKKKKKKKKGSKAQERKEKGHSTTDHSDQ</sequence>
<gene>
    <name evidence="18" type="primary">LOC129334058</name>
</gene>
<feature type="chain" id="PRO_5041639554" evidence="15">
    <location>
        <begin position="30"/>
        <end position="944"/>
    </location>
</feature>
<evidence type="ECO:0000256" key="1">
    <source>
        <dbReference type="ARBA" id="ARBA00003436"/>
    </source>
</evidence>
<accession>A0AA97L4U4</accession>
<feature type="compositionally biased region" description="Polar residues" evidence="13">
    <location>
        <begin position="832"/>
        <end position="841"/>
    </location>
</feature>
<evidence type="ECO:0000256" key="14">
    <source>
        <dbReference type="SAM" id="Phobius"/>
    </source>
</evidence>
<feature type="domain" description="Cadherin" evidence="16">
    <location>
        <begin position="34"/>
        <end position="133"/>
    </location>
</feature>
<dbReference type="SMART" id="SM00112">
    <property type="entry name" value="CA"/>
    <property type="match status" value="6"/>
</dbReference>
<keyword evidence="8" id="KW-0130">Cell adhesion</keyword>
<dbReference type="FunFam" id="2.60.40.60:FF:000129">
    <property type="entry name" value="protocadherin alpha-C2 isoform X1"/>
    <property type="match status" value="1"/>
</dbReference>
<comment type="function">
    <text evidence="1">Potential calcium-dependent cell-adhesion protein. May be involved in the establishment and maintenance of specific neuronal connections in the brain.</text>
</comment>
<dbReference type="FunFam" id="2.60.40.60:FF:000002">
    <property type="entry name" value="Protocadherin alpha 2"/>
    <property type="match status" value="1"/>
</dbReference>
<keyword evidence="3" id="KW-1003">Cell membrane</keyword>
<dbReference type="InterPro" id="IPR032455">
    <property type="entry name" value="Cadherin_C"/>
</dbReference>
<evidence type="ECO:0000256" key="4">
    <source>
        <dbReference type="ARBA" id="ARBA00022692"/>
    </source>
</evidence>
<dbReference type="GO" id="GO:0005509">
    <property type="term" value="F:calcium ion binding"/>
    <property type="evidence" value="ECO:0007669"/>
    <property type="project" value="UniProtKB-UniRule"/>
</dbReference>
<organism evidence="17 18">
    <name type="scientific">Eublepharis macularius</name>
    <name type="common">Leopard gecko</name>
    <name type="synonym">Cyrtodactylus macularius</name>
    <dbReference type="NCBI Taxonomy" id="481883"/>
    <lineage>
        <taxon>Eukaryota</taxon>
        <taxon>Metazoa</taxon>
        <taxon>Chordata</taxon>
        <taxon>Craniata</taxon>
        <taxon>Vertebrata</taxon>
        <taxon>Euteleostomi</taxon>
        <taxon>Lepidosauria</taxon>
        <taxon>Squamata</taxon>
        <taxon>Bifurcata</taxon>
        <taxon>Gekkota</taxon>
        <taxon>Eublepharidae</taxon>
        <taxon>Eublepharinae</taxon>
        <taxon>Eublepharis</taxon>
    </lineage>
</organism>
<keyword evidence="11" id="KW-0325">Glycoprotein</keyword>
<dbReference type="GO" id="GO:0007156">
    <property type="term" value="P:homophilic cell adhesion via plasma membrane adhesion molecules"/>
    <property type="evidence" value="ECO:0007669"/>
    <property type="project" value="InterPro"/>
</dbReference>
<dbReference type="GeneID" id="129334058"/>
<feature type="domain" description="Cadherin" evidence="16">
    <location>
        <begin position="351"/>
        <end position="456"/>
    </location>
</feature>
<evidence type="ECO:0000313" key="17">
    <source>
        <dbReference type="Proteomes" id="UP001190640"/>
    </source>
</evidence>
<evidence type="ECO:0000256" key="6">
    <source>
        <dbReference type="ARBA" id="ARBA00022737"/>
    </source>
</evidence>
<dbReference type="InterPro" id="IPR050174">
    <property type="entry name" value="Protocadherin/Cadherin-CA"/>
</dbReference>
<dbReference type="PANTHER" id="PTHR24028:SF133">
    <property type="entry name" value="PROTOCADHERIN ALPHA-4"/>
    <property type="match status" value="1"/>
</dbReference>
<evidence type="ECO:0000256" key="9">
    <source>
        <dbReference type="ARBA" id="ARBA00022989"/>
    </source>
</evidence>
<dbReference type="CDD" id="cd11304">
    <property type="entry name" value="Cadherin_repeat"/>
    <property type="match status" value="6"/>
</dbReference>
<dbReference type="InterPro" id="IPR002126">
    <property type="entry name" value="Cadherin-like_dom"/>
</dbReference>
<dbReference type="Pfam" id="PF15974">
    <property type="entry name" value="Cadherin_tail"/>
    <property type="match status" value="1"/>
</dbReference>
<evidence type="ECO:0000256" key="5">
    <source>
        <dbReference type="ARBA" id="ARBA00022729"/>
    </source>
</evidence>
<protein>
    <submittedName>
        <fullName evidence="18">Protocadherin alpha-5-like isoform X4</fullName>
    </submittedName>
</protein>
<dbReference type="Gene3D" id="2.60.40.60">
    <property type="entry name" value="Cadherins"/>
    <property type="match status" value="6"/>
</dbReference>
<dbReference type="PROSITE" id="PS50268">
    <property type="entry name" value="CADHERIN_2"/>
    <property type="match status" value="6"/>
</dbReference>
<dbReference type="Pfam" id="PF08266">
    <property type="entry name" value="Cadherin_2"/>
    <property type="match status" value="1"/>
</dbReference>
<dbReference type="AlphaFoldDB" id="A0AA97L4U4"/>
<feature type="compositionally biased region" description="Basic and acidic residues" evidence="13">
    <location>
        <begin position="903"/>
        <end position="917"/>
    </location>
</feature>
<dbReference type="InterPro" id="IPR020894">
    <property type="entry name" value="Cadherin_CS"/>
</dbReference>
<evidence type="ECO:0000256" key="13">
    <source>
        <dbReference type="SAM" id="MobiDB-lite"/>
    </source>
</evidence>
<dbReference type="FunFam" id="2.60.40.60:FF:000233">
    <property type="entry name" value="Protocadherin gamma-A3 isoform 1"/>
    <property type="match status" value="1"/>
</dbReference>
<dbReference type="Proteomes" id="UP001190640">
    <property type="component" value="Chromosome 7"/>
</dbReference>
<keyword evidence="6" id="KW-0677">Repeat</keyword>
<evidence type="ECO:0000256" key="7">
    <source>
        <dbReference type="ARBA" id="ARBA00022837"/>
    </source>
</evidence>
<evidence type="ECO:0000256" key="10">
    <source>
        <dbReference type="ARBA" id="ARBA00023136"/>
    </source>
</evidence>
<reference evidence="18" key="1">
    <citation type="submission" date="2025-08" db="UniProtKB">
        <authorList>
            <consortium name="RefSeq"/>
        </authorList>
    </citation>
    <scope>IDENTIFICATION</scope>
    <source>
        <tissue evidence="18">Blood</tissue>
    </source>
</reference>
<evidence type="ECO:0000256" key="11">
    <source>
        <dbReference type="ARBA" id="ARBA00023180"/>
    </source>
</evidence>
<keyword evidence="7 12" id="KW-0106">Calcium</keyword>
<dbReference type="InterPro" id="IPR015919">
    <property type="entry name" value="Cadherin-like_sf"/>
</dbReference>
<feature type="domain" description="Cadherin" evidence="16">
    <location>
        <begin position="134"/>
        <end position="242"/>
    </location>
</feature>
<dbReference type="PRINTS" id="PR00205">
    <property type="entry name" value="CADHERIN"/>
</dbReference>
<evidence type="ECO:0000259" key="16">
    <source>
        <dbReference type="PROSITE" id="PS50268"/>
    </source>
</evidence>
<dbReference type="SUPFAM" id="SSF49313">
    <property type="entry name" value="Cadherin-like"/>
    <property type="match status" value="6"/>
</dbReference>
<evidence type="ECO:0000313" key="18">
    <source>
        <dbReference type="RefSeq" id="XP_054841966.1"/>
    </source>
</evidence>
<feature type="signal peptide" evidence="15">
    <location>
        <begin position="1"/>
        <end position="29"/>
    </location>
</feature>
<feature type="region of interest" description="Disordered" evidence="13">
    <location>
        <begin position="815"/>
        <end position="944"/>
    </location>
</feature>
<name>A0AA97L4U4_EUBMA</name>
<keyword evidence="10 14" id="KW-0472">Membrane</keyword>
<dbReference type="RefSeq" id="XP_054841966.1">
    <property type="nucleotide sequence ID" value="XM_054985991.1"/>
</dbReference>
<comment type="subcellular location">
    <subcellularLocation>
        <location evidence="2">Cell membrane</location>
        <topology evidence="2">Single-pass type I membrane protein</topology>
    </subcellularLocation>
</comment>
<evidence type="ECO:0000256" key="12">
    <source>
        <dbReference type="PROSITE-ProRule" id="PRU00043"/>
    </source>
</evidence>
<keyword evidence="9 14" id="KW-1133">Transmembrane helix</keyword>
<dbReference type="PANTHER" id="PTHR24028">
    <property type="entry name" value="CADHERIN-87A"/>
    <property type="match status" value="1"/>
</dbReference>
<dbReference type="Pfam" id="PF16492">
    <property type="entry name" value="Cadherin_C_2"/>
    <property type="match status" value="1"/>
</dbReference>
<keyword evidence="4 14" id="KW-0812">Transmembrane</keyword>
<keyword evidence="5 15" id="KW-0732">Signal</keyword>
<evidence type="ECO:0000256" key="15">
    <source>
        <dbReference type="SAM" id="SignalP"/>
    </source>
</evidence>
<feature type="domain" description="Cadherin" evidence="16">
    <location>
        <begin position="243"/>
        <end position="350"/>
    </location>
</feature>
<dbReference type="FunFam" id="2.60.40.60:FF:000006">
    <property type="entry name" value="Protocadherin alpha 2"/>
    <property type="match status" value="1"/>
</dbReference>
<feature type="domain" description="Cadherin" evidence="16">
    <location>
        <begin position="457"/>
        <end position="563"/>
    </location>
</feature>
<dbReference type="InterPro" id="IPR031904">
    <property type="entry name" value="Cadherin_CBD"/>
</dbReference>